<dbReference type="InterPro" id="IPR043132">
    <property type="entry name" value="BCAT-like_C"/>
</dbReference>
<feature type="compositionally biased region" description="Polar residues" evidence="1">
    <location>
        <begin position="1163"/>
        <end position="1178"/>
    </location>
</feature>
<dbReference type="Proteomes" id="UP000188320">
    <property type="component" value="Unassembled WGS sequence"/>
</dbReference>
<feature type="compositionally biased region" description="Acidic residues" evidence="1">
    <location>
        <begin position="395"/>
        <end position="411"/>
    </location>
</feature>
<dbReference type="Pfam" id="PF01063">
    <property type="entry name" value="Aminotran_4"/>
    <property type="match status" value="1"/>
</dbReference>
<evidence type="ECO:0000313" key="2">
    <source>
        <dbReference type="EMBL" id="OMH83736.1"/>
    </source>
</evidence>
<feature type="compositionally biased region" description="Polar residues" evidence="1">
    <location>
        <begin position="561"/>
        <end position="575"/>
    </location>
</feature>
<organism evidence="2 3">
    <name type="scientific">Zancudomyces culisetae</name>
    <name type="common">Gut fungus</name>
    <name type="synonym">Smittium culisetae</name>
    <dbReference type="NCBI Taxonomy" id="1213189"/>
    <lineage>
        <taxon>Eukaryota</taxon>
        <taxon>Fungi</taxon>
        <taxon>Fungi incertae sedis</taxon>
        <taxon>Zoopagomycota</taxon>
        <taxon>Kickxellomycotina</taxon>
        <taxon>Harpellomycetes</taxon>
        <taxon>Harpellales</taxon>
        <taxon>Legeriomycetaceae</taxon>
        <taxon>Zancudomyces</taxon>
    </lineage>
</organism>
<proteinExistence type="predicted"/>
<sequence length="1215" mass="134814">MLNAASYFQKYWAHTPEKPFENIPSKDELKKAMLDVLHSQVGQFKPTDVIATRIMMDTKCQLSAELSVFHDVTKAGGNKKVVIDKEPINTNSPFVKNKTTHRDIYNMSRERNGVSFDGPIFDAILHNEDGEITESTIANVAIKVKQDQDDGYVLVTPIKDSGLIGGTMRRRLLENKAGKWGKMIEGKITVDQLKEFIGVEGIDGASSVAEEQPKEIEEQQLQEKIIDKGEETKIINEIDSILESKISQIGLKRARTLTIGDNRAQSHPPLPSQSSSLLEPSEQGQGGSKEGDGNMMNGNTKNSEDQNGDETEIARIKRARTESPKMAARDVVVEIERRISNVEAEENSNTPVEGVEEGEKGGEKEKEKETEDKTRNEEEKKLEVEQRAIVGQGAEEAENVETETETGEGEEAGSGAVEMENIEVENKTNGLENMEVEKKEEEKTSEEVEIKTEAKVVEDVEMVEDDGRFLLNNNDRKDKAGSADTADELEHDGQQYIDLGVPYKDQCSANETGVAESRENDMEGVWMITHADIRYGQQDGGVINTEDTDDMIGKRTELGRCSQNQKAKSSGSIQHVKLIQQTNPNLYNGGSNSKNDNDNDNEDDSKKLLEFPIVALVISHIDNSSQESQNIENDIGIESNVLQFYKTKLDKNQIVHVYKNNSININDICTSVESSGRGLVNNVQVFKPTVIISHKQGGDDNETKYERLGISLSDGKYLLSNGCIDDRIRFATLFEARDDGKYCTAVNENLNSAARVKIRSTGNHGASGATLEFLYLTREQYTTIHGSVGFAKILSAQLALNLLNNANSRDVVQVIKQHFDAANQDEEDLAIHLQSVLVHSGDLLSRVLFEKNDGSANLESWIFTPTSSTFTIFRKYFELSSTILAQCKFPPSSSSVNNDPKKNTLVVAATNLKIFLEFSSILFNYQRLQRSSLFSLEYKQQQLVKFANWALTLLNFLVKETFLESKFHASLASRSEDTTNKPLCTSALLITPISLKIISDVLAFIINFLTFISSLSQSQPQTNINPNNALLQFSQYVKRTFPLQPKTLLSIVNSISQHVNNTTFAPASTYSIFDLLIKNTDPSHHNHDLRSLIFSSIQSQISSEFASDSTLLLDLIKFKNKNLDSLLVSSQHSSTPELVNNPNANPSYSIELPLFGSSSSTRSLATINSSSDPSSATPANPKPGYSLPSINMPNISLFNTPINTHNQLNYVGLQR</sequence>
<feature type="compositionally biased region" description="Low complexity" evidence="1">
    <location>
        <begin position="272"/>
        <end position="283"/>
    </location>
</feature>
<dbReference type="OrthoDB" id="64220at2759"/>
<feature type="compositionally biased region" description="Basic and acidic residues" evidence="1">
    <location>
        <begin position="357"/>
        <end position="386"/>
    </location>
</feature>
<feature type="region of interest" description="Disordered" evidence="1">
    <location>
        <begin position="1163"/>
        <end position="1185"/>
    </location>
</feature>
<feature type="region of interest" description="Disordered" evidence="1">
    <location>
        <begin position="556"/>
        <end position="575"/>
    </location>
</feature>
<feature type="compositionally biased region" description="Basic and acidic residues" evidence="1">
    <location>
        <begin position="435"/>
        <end position="449"/>
    </location>
</feature>
<evidence type="ECO:0000256" key="1">
    <source>
        <dbReference type="SAM" id="MobiDB-lite"/>
    </source>
</evidence>
<dbReference type="SUPFAM" id="SSF56752">
    <property type="entry name" value="D-aminoacid aminotransferase-like PLP-dependent enzymes"/>
    <property type="match status" value="1"/>
</dbReference>
<keyword evidence="3" id="KW-1185">Reference proteome</keyword>
<protein>
    <submittedName>
        <fullName evidence="2">Putative aminodeoxychorismate lyase</fullName>
    </submittedName>
</protein>
<accession>A0A1R1PRX4</accession>
<dbReference type="AlphaFoldDB" id="A0A1R1PRX4"/>
<dbReference type="EMBL" id="LSSK01000318">
    <property type="protein sequence ID" value="OMH83736.1"/>
    <property type="molecule type" value="Genomic_DNA"/>
</dbReference>
<keyword evidence="2" id="KW-0456">Lyase</keyword>
<dbReference type="InterPro" id="IPR036038">
    <property type="entry name" value="Aminotransferase-like"/>
</dbReference>
<dbReference type="InterPro" id="IPR001544">
    <property type="entry name" value="Aminotrans_IV"/>
</dbReference>
<dbReference type="Gene3D" id="3.20.10.10">
    <property type="entry name" value="D-amino Acid Aminotransferase, subunit A, domain 2"/>
    <property type="match status" value="1"/>
</dbReference>
<reference evidence="3" key="1">
    <citation type="submission" date="2017-01" db="EMBL/GenBank/DDBJ databases">
        <authorList>
            <person name="Wang Y."/>
            <person name="White M."/>
            <person name="Kvist S."/>
            <person name="Moncalvo J.-M."/>
        </authorList>
    </citation>
    <scope>NUCLEOTIDE SEQUENCE [LARGE SCALE GENOMIC DNA]</scope>
    <source>
        <strain evidence="3">COL-18-3</strain>
    </source>
</reference>
<evidence type="ECO:0000313" key="3">
    <source>
        <dbReference type="Proteomes" id="UP000188320"/>
    </source>
</evidence>
<dbReference type="GO" id="GO:0016829">
    <property type="term" value="F:lyase activity"/>
    <property type="evidence" value="ECO:0007669"/>
    <property type="project" value="UniProtKB-KW"/>
</dbReference>
<gene>
    <name evidence="2" type="ORF">AX774_g2750</name>
</gene>
<feature type="region of interest" description="Disordered" evidence="1">
    <location>
        <begin position="583"/>
        <end position="604"/>
    </location>
</feature>
<comment type="caution">
    <text evidence="2">The sequence shown here is derived from an EMBL/GenBank/DDBJ whole genome shotgun (WGS) entry which is preliminary data.</text>
</comment>
<feature type="region of interest" description="Disordered" evidence="1">
    <location>
        <begin position="340"/>
        <end position="449"/>
    </location>
</feature>
<feature type="region of interest" description="Disordered" evidence="1">
    <location>
        <begin position="260"/>
        <end position="310"/>
    </location>
</feature>
<name>A0A1R1PRX4_ZANCU</name>